<name>A0AAV0WHB5_9HEMI</name>
<gene>
    <name evidence="1" type="ORF">MEUPH1_LOCUS11114</name>
</gene>
<reference evidence="1 2" key="1">
    <citation type="submission" date="2023-01" db="EMBL/GenBank/DDBJ databases">
        <authorList>
            <person name="Whitehead M."/>
        </authorList>
    </citation>
    <scope>NUCLEOTIDE SEQUENCE [LARGE SCALE GENOMIC DNA]</scope>
</reference>
<protein>
    <submittedName>
        <fullName evidence="1">Uncharacterized protein</fullName>
    </submittedName>
</protein>
<sequence>MSSKRHYVLLTVLKGNPRLKSLCETRWIERHGSIIIFQSSLIYILEALTSISSWHEQDSSSKAKTLLTALSACEFIISLFTLASLLSVTVSVSKILQNVNSDISNSTEIIHDVIDNLENKRTNCSEEFNLIFEVCKKEMIKHDIEIKKPRIVCRQTARSNYQTSTIGDYYRVSIYIPLLDNVLDDLKNRFLNEKNQEVLK</sequence>
<evidence type="ECO:0000313" key="1">
    <source>
        <dbReference type="EMBL" id="CAI6355231.1"/>
    </source>
</evidence>
<dbReference type="AlphaFoldDB" id="A0AAV0WHB5"/>
<dbReference type="PANTHER" id="PTHR46289:SF14">
    <property type="entry name" value="DUF4371 DOMAIN-CONTAINING PROTEIN"/>
    <property type="match status" value="1"/>
</dbReference>
<dbReference type="EMBL" id="CARXXK010000002">
    <property type="protein sequence ID" value="CAI6355231.1"/>
    <property type="molecule type" value="Genomic_DNA"/>
</dbReference>
<accession>A0AAV0WHB5</accession>
<dbReference type="InterPro" id="IPR052958">
    <property type="entry name" value="IFN-induced_PKR_regulator"/>
</dbReference>
<dbReference type="PANTHER" id="PTHR46289">
    <property type="entry name" value="52 KDA REPRESSOR OF THE INHIBITOR OF THE PROTEIN KINASE-LIKE PROTEIN-RELATED"/>
    <property type="match status" value="1"/>
</dbReference>
<evidence type="ECO:0000313" key="2">
    <source>
        <dbReference type="Proteomes" id="UP001160148"/>
    </source>
</evidence>
<proteinExistence type="predicted"/>
<dbReference type="Proteomes" id="UP001160148">
    <property type="component" value="Unassembled WGS sequence"/>
</dbReference>
<organism evidence="1 2">
    <name type="scientific">Macrosiphum euphorbiae</name>
    <name type="common">potato aphid</name>
    <dbReference type="NCBI Taxonomy" id="13131"/>
    <lineage>
        <taxon>Eukaryota</taxon>
        <taxon>Metazoa</taxon>
        <taxon>Ecdysozoa</taxon>
        <taxon>Arthropoda</taxon>
        <taxon>Hexapoda</taxon>
        <taxon>Insecta</taxon>
        <taxon>Pterygota</taxon>
        <taxon>Neoptera</taxon>
        <taxon>Paraneoptera</taxon>
        <taxon>Hemiptera</taxon>
        <taxon>Sternorrhyncha</taxon>
        <taxon>Aphidomorpha</taxon>
        <taxon>Aphidoidea</taxon>
        <taxon>Aphididae</taxon>
        <taxon>Macrosiphini</taxon>
        <taxon>Macrosiphum</taxon>
    </lineage>
</organism>
<comment type="caution">
    <text evidence="1">The sequence shown here is derived from an EMBL/GenBank/DDBJ whole genome shotgun (WGS) entry which is preliminary data.</text>
</comment>
<keyword evidence="2" id="KW-1185">Reference proteome</keyword>